<proteinExistence type="predicted"/>
<keyword evidence="3" id="KW-0255">Endonuclease</keyword>
<evidence type="ECO:0000256" key="5">
    <source>
        <dbReference type="ARBA" id="ARBA00022884"/>
    </source>
</evidence>
<evidence type="ECO:0000256" key="1">
    <source>
        <dbReference type="ARBA" id="ARBA00022649"/>
    </source>
</evidence>
<dbReference type="InterPro" id="IPR012933">
    <property type="entry name" value="HicA_mRNA_interferase"/>
</dbReference>
<evidence type="ECO:0008006" key="8">
    <source>
        <dbReference type="Google" id="ProtNLM"/>
    </source>
</evidence>
<reference evidence="7" key="1">
    <citation type="submission" date="2019-08" db="EMBL/GenBank/DDBJ databases">
        <authorList>
            <person name="Kucharzyk K."/>
            <person name="Murdoch R.W."/>
            <person name="Higgins S."/>
            <person name="Loffler F."/>
        </authorList>
    </citation>
    <scope>NUCLEOTIDE SEQUENCE</scope>
</reference>
<keyword evidence="6" id="KW-0346">Stress response</keyword>
<dbReference type="Pfam" id="PF07927">
    <property type="entry name" value="HicA_toxin"/>
    <property type="match status" value="1"/>
</dbReference>
<keyword evidence="2" id="KW-0540">Nuclease</keyword>
<keyword evidence="5" id="KW-0694">RNA-binding</keyword>
<organism evidence="7">
    <name type="scientific">bioreactor metagenome</name>
    <dbReference type="NCBI Taxonomy" id="1076179"/>
    <lineage>
        <taxon>unclassified sequences</taxon>
        <taxon>metagenomes</taxon>
        <taxon>ecological metagenomes</taxon>
    </lineage>
</organism>
<dbReference type="EMBL" id="VSSQ01015857">
    <property type="protein sequence ID" value="MPM56640.1"/>
    <property type="molecule type" value="Genomic_DNA"/>
</dbReference>
<name>A0A645AU46_9ZZZZ</name>
<dbReference type="InterPro" id="IPR038570">
    <property type="entry name" value="HicA_sf"/>
</dbReference>
<dbReference type="GO" id="GO:0016787">
    <property type="term" value="F:hydrolase activity"/>
    <property type="evidence" value="ECO:0007669"/>
    <property type="project" value="UniProtKB-KW"/>
</dbReference>
<dbReference type="SUPFAM" id="SSF54786">
    <property type="entry name" value="YcfA/nrd intein domain"/>
    <property type="match status" value="1"/>
</dbReference>
<evidence type="ECO:0000256" key="2">
    <source>
        <dbReference type="ARBA" id="ARBA00022722"/>
    </source>
</evidence>
<comment type="caution">
    <text evidence="7">The sequence shown here is derived from an EMBL/GenBank/DDBJ whole genome shotgun (WGS) entry which is preliminary data.</text>
</comment>
<dbReference type="AlphaFoldDB" id="A0A645AU46"/>
<sequence>MPSKLTKLIQKMQSQPNNISFDELCYVLEHIGCVKHATGGSHFVFKIPNASLMLSVPKHKPVKATYIRQAFKIFSLEEKLDEED</sequence>
<dbReference type="GO" id="GO:0003729">
    <property type="term" value="F:mRNA binding"/>
    <property type="evidence" value="ECO:0007669"/>
    <property type="project" value="InterPro"/>
</dbReference>
<dbReference type="Gene3D" id="3.30.920.30">
    <property type="entry name" value="Hypothetical protein"/>
    <property type="match status" value="1"/>
</dbReference>
<accession>A0A645AU46</accession>
<keyword evidence="4" id="KW-0378">Hydrolase</keyword>
<keyword evidence="1" id="KW-1277">Toxin-antitoxin system</keyword>
<gene>
    <name evidence="7" type="ORF">SDC9_103449</name>
</gene>
<dbReference type="GO" id="GO:0004519">
    <property type="term" value="F:endonuclease activity"/>
    <property type="evidence" value="ECO:0007669"/>
    <property type="project" value="UniProtKB-KW"/>
</dbReference>
<evidence type="ECO:0000256" key="4">
    <source>
        <dbReference type="ARBA" id="ARBA00022801"/>
    </source>
</evidence>
<protein>
    <recommendedName>
        <fullName evidence="8">Type II toxin-antitoxin system HicA family toxin</fullName>
    </recommendedName>
</protein>
<evidence type="ECO:0000313" key="7">
    <source>
        <dbReference type="EMBL" id="MPM56640.1"/>
    </source>
</evidence>
<evidence type="ECO:0000256" key="3">
    <source>
        <dbReference type="ARBA" id="ARBA00022759"/>
    </source>
</evidence>
<evidence type="ECO:0000256" key="6">
    <source>
        <dbReference type="ARBA" id="ARBA00023016"/>
    </source>
</evidence>